<organism evidence="2 3">
    <name type="scientific">Streptomyces wuyuanensis</name>
    <dbReference type="NCBI Taxonomy" id="1196353"/>
    <lineage>
        <taxon>Bacteria</taxon>
        <taxon>Bacillati</taxon>
        <taxon>Actinomycetota</taxon>
        <taxon>Actinomycetes</taxon>
        <taxon>Kitasatosporales</taxon>
        <taxon>Streptomycetaceae</taxon>
        <taxon>Streptomyces</taxon>
    </lineage>
</organism>
<keyword evidence="1" id="KW-0812">Transmembrane</keyword>
<protein>
    <submittedName>
        <fullName evidence="2">LysE type translocator</fullName>
    </submittedName>
</protein>
<keyword evidence="1" id="KW-1133">Transmembrane helix</keyword>
<keyword evidence="1" id="KW-0472">Membrane</keyword>
<reference evidence="3" key="1">
    <citation type="submission" date="2016-10" db="EMBL/GenBank/DDBJ databases">
        <authorList>
            <person name="Varghese N."/>
            <person name="Submissions S."/>
        </authorList>
    </citation>
    <scope>NUCLEOTIDE SEQUENCE [LARGE SCALE GENOMIC DNA]</scope>
    <source>
        <strain evidence="3">CGMCC 4.7042</strain>
    </source>
</reference>
<name>A0A1G9T8X9_9ACTN</name>
<dbReference type="EMBL" id="FNHI01000008">
    <property type="protein sequence ID" value="SDM43545.1"/>
    <property type="molecule type" value="Genomic_DNA"/>
</dbReference>
<feature type="transmembrane region" description="Helical" evidence="1">
    <location>
        <begin position="48"/>
        <end position="64"/>
    </location>
</feature>
<keyword evidence="3" id="KW-1185">Reference proteome</keyword>
<sequence length="65" mass="6820">MLPRTTLLAAIVVLLGLVWFPAVALLVDRLGRTLRRPRTGRAVEGSSGGALAALGLTLVTAPMLR</sequence>
<dbReference type="AlphaFoldDB" id="A0A1G9T8X9"/>
<dbReference type="Proteomes" id="UP000199063">
    <property type="component" value="Unassembled WGS sequence"/>
</dbReference>
<evidence type="ECO:0000256" key="1">
    <source>
        <dbReference type="SAM" id="Phobius"/>
    </source>
</evidence>
<gene>
    <name evidence="2" type="ORF">SAMN05444921_108102</name>
</gene>
<proteinExistence type="predicted"/>
<evidence type="ECO:0000313" key="3">
    <source>
        <dbReference type="Proteomes" id="UP000199063"/>
    </source>
</evidence>
<evidence type="ECO:0000313" key="2">
    <source>
        <dbReference type="EMBL" id="SDM43545.1"/>
    </source>
</evidence>
<feature type="transmembrane region" description="Helical" evidence="1">
    <location>
        <begin position="6"/>
        <end position="27"/>
    </location>
</feature>
<accession>A0A1G9T8X9</accession>